<dbReference type="Proteomes" id="UP001062846">
    <property type="component" value="Chromosome 2"/>
</dbReference>
<proteinExistence type="predicted"/>
<gene>
    <name evidence="1" type="ORF">RHMOL_Rhmol02G0167200</name>
</gene>
<name>A0ACC0PSK9_RHOML</name>
<dbReference type="EMBL" id="CM046389">
    <property type="protein sequence ID" value="KAI8568044.1"/>
    <property type="molecule type" value="Genomic_DNA"/>
</dbReference>
<keyword evidence="2" id="KW-1185">Reference proteome</keyword>
<evidence type="ECO:0000313" key="2">
    <source>
        <dbReference type="Proteomes" id="UP001062846"/>
    </source>
</evidence>
<evidence type="ECO:0000313" key="1">
    <source>
        <dbReference type="EMBL" id="KAI8568044.1"/>
    </source>
</evidence>
<accession>A0ACC0PSK9</accession>
<protein>
    <submittedName>
        <fullName evidence="1">Uncharacterized protein</fullName>
    </submittedName>
</protein>
<sequence>MWVGFVTPNWIAPLPVLAFSFILLNPLDTYSRAFQDCFLTLKCAQQLSIHTNMSCFEM</sequence>
<comment type="caution">
    <text evidence="1">The sequence shown here is derived from an EMBL/GenBank/DDBJ whole genome shotgun (WGS) entry which is preliminary data.</text>
</comment>
<reference evidence="1" key="1">
    <citation type="submission" date="2022-02" db="EMBL/GenBank/DDBJ databases">
        <title>Plant Genome Project.</title>
        <authorList>
            <person name="Zhang R.-G."/>
        </authorList>
    </citation>
    <scope>NUCLEOTIDE SEQUENCE</scope>
    <source>
        <strain evidence="1">AT1</strain>
    </source>
</reference>
<organism evidence="1 2">
    <name type="scientific">Rhododendron molle</name>
    <name type="common">Chinese azalea</name>
    <name type="synonym">Azalea mollis</name>
    <dbReference type="NCBI Taxonomy" id="49168"/>
    <lineage>
        <taxon>Eukaryota</taxon>
        <taxon>Viridiplantae</taxon>
        <taxon>Streptophyta</taxon>
        <taxon>Embryophyta</taxon>
        <taxon>Tracheophyta</taxon>
        <taxon>Spermatophyta</taxon>
        <taxon>Magnoliopsida</taxon>
        <taxon>eudicotyledons</taxon>
        <taxon>Gunneridae</taxon>
        <taxon>Pentapetalae</taxon>
        <taxon>asterids</taxon>
        <taxon>Ericales</taxon>
        <taxon>Ericaceae</taxon>
        <taxon>Ericoideae</taxon>
        <taxon>Rhodoreae</taxon>
        <taxon>Rhododendron</taxon>
    </lineage>
</organism>